<organism evidence="2 3">
    <name type="scientific">candidate division MSBL1 archaeon SCGC-AAA385M02</name>
    <dbReference type="NCBI Taxonomy" id="1698287"/>
    <lineage>
        <taxon>Archaea</taxon>
        <taxon>Methanobacteriati</taxon>
        <taxon>Methanobacteriota</taxon>
        <taxon>candidate division MSBL1</taxon>
    </lineage>
</organism>
<name>A0A133VR57_9EURY</name>
<reference evidence="2 3" key="1">
    <citation type="journal article" date="2016" name="Sci. Rep.">
        <title>Metabolic traits of an uncultured archaeal lineage -MSBL1- from brine pools of the Red Sea.</title>
        <authorList>
            <person name="Mwirichia R."/>
            <person name="Alam I."/>
            <person name="Rashid M."/>
            <person name="Vinu M."/>
            <person name="Ba-Alawi W."/>
            <person name="Anthony Kamau A."/>
            <person name="Kamanda Ngugi D."/>
            <person name="Goker M."/>
            <person name="Klenk H.P."/>
            <person name="Bajic V."/>
            <person name="Stingl U."/>
        </authorList>
    </citation>
    <scope>NUCLEOTIDE SEQUENCE [LARGE SCALE GENOMIC DNA]</scope>
    <source>
        <strain evidence="2">SCGC-AAA385M02</strain>
    </source>
</reference>
<evidence type="ECO:0000313" key="2">
    <source>
        <dbReference type="EMBL" id="KXB08928.1"/>
    </source>
</evidence>
<protein>
    <submittedName>
        <fullName evidence="2">Uncharacterized protein</fullName>
    </submittedName>
</protein>
<sequence>MKQATGDITGSYNSGSEVISNTGSGDFSLDQSTMAESNNTAQNDMVTGQSTLDNSDNSVNENWTDDNSNNSVTNPAQEESN</sequence>
<gene>
    <name evidence="2" type="ORF">AKJ59_00225</name>
</gene>
<keyword evidence="3" id="KW-1185">Reference proteome</keyword>
<evidence type="ECO:0000313" key="3">
    <source>
        <dbReference type="Proteomes" id="UP000070248"/>
    </source>
</evidence>
<dbReference type="EMBL" id="LHYL01000002">
    <property type="protein sequence ID" value="KXB08928.1"/>
    <property type="molecule type" value="Genomic_DNA"/>
</dbReference>
<feature type="region of interest" description="Disordered" evidence="1">
    <location>
        <begin position="1"/>
        <end position="81"/>
    </location>
</feature>
<comment type="caution">
    <text evidence="2">The sequence shown here is derived from an EMBL/GenBank/DDBJ whole genome shotgun (WGS) entry which is preliminary data.</text>
</comment>
<dbReference type="Proteomes" id="UP000070248">
    <property type="component" value="Unassembled WGS sequence"/>
</dbReference>
<evidence type="ECO:0000256" key="1">
    <source>
        <dbReference type="SAM" id="MobiDB-lite"/>
    </source>
</evidence>
<dbReference type="AlphaFoldDB" id="A0A133VR57"/>
<accession>A0A133VR57</accession>
<proteinExistence type="predicted"/>